<name>X0ZBP5_9ZZZZ</name>
<dbReference type="GO" id="GO:0004386">
    <property type="term" value="F:helicase activity"/>
    <property type="evidence" value="ECO:0007669"/>
    <property type="project" value="UniProtKB-KW"/>
</dbReference>
<dbReference type="PANTHER" id="PTHR47961:SF6">
    <property type="entry name" value="DNA-DIRECTED DNA POLYMERASE"/>
    <property type="match status" value="1"/>
</dbReference>
<evidence type="ECO:0000256" key="2">
    <source>
        <dbReference type="ARBA" id="ARBA00022801"/>
    </source>
</evidence>
<dbReference type="EMBL" id="BART01009326">
    <property type="protein sequence ID" value="GAG66619.1"/>
    <property type="molecule type" value="Genomic_DNA"/>
</dbReference>
<dbReference type="InterPro" id="IPR014001">
    <property type="entry name" value="Helicase_ATP-bd"/>
</dbReference>
<dbReference type="PANTHER" id="PTHR47961">
    <property type="entry name" value="DNA POLYMERASE THETA, PUTATIVE (AFU_ORTHOLOGUE AFUA_1G05260)-RELATED"/>
    <property type="match status" value="1"/>
</dbReference>
<feature type="domain" description="Helicase ATP-binding" evidence="5">
    <location>
        <begin position="59"/>
        <end position="213"/>
    </location>
</feature>
<dbReference type="InterPro" id="IPR027417">
    <property type="entry name" value="P-loop_NTPase"/>
</dbReference>
<keyword evidence="1" id="KW-0547">Nucleotide-binding</keyword>
<evidence type="ECO:0000259" key="5">
    <source>
        <dbReference type="PROSITE" id="PS51192"/>
    </source>
</evidence>
<dbReference type="SUPFAM" id="SSF52540">
    <property type="entry name" value="P-loop containing nucleoside triphosphate hydrolases"/>
    <property type="match status" value="1"/>
</dbReference>
<proteinExistence type="predicted"/>
<dbReference type="GO" id="GO:0016787">
    <property type="term" value="F:hydrolase activity"/>
    <property type="evidence" value="ECO:0007669"/>
    <property type="project" value="UniProtKB-KW"/>
</dbReference>
<dbReference type="GO" id="GO:0005524">
    <property type="term" value="F:ATP binding"/>
    <property type="evidence" value="ECO:0007669"/>
    <property type="project" value="UniProtKB-KW"/>
</dbReference>
<protein>
    <recommendedName>
        <fullName evidence="5">Helicase ATP-binding domain-containing protein</fullName>
    </recommendedName>
</protein>
<comment type="caution">
    <text evidence="6">The sequence shown here is derived from an EMBL/GenBank/DDBJ whole genome shotgun (WGS) entry which is preliminary data.</text>
</comment>
<sequence>MISSPRRFMITHDGRLALASVGQLGGPVGAGTEVQRAAKTLLKHKNFISLLPAQKKFVREFGDIDGNLVIQMPPGSGKTFLAMIVILLKLQEGKRCFYLSPYTSLSRQIVDEYGTLLNDLGYSVVRHDGISQATDTELENADLAVVMYETFAAALLQKKKWTNTIGLSVIDELTELDSTQPSVQPEFIGSDRSVKLDFIISLLKESSQILTLSSIFEELFS</sequence>
<dbReference type="InterPro" id="IPR050474">
    <property type="entry name" value="Hel308_SKI2-like"/>
</dbReference>
<keyword evidence="2" id="KW-0378">Hydrolase</keyword>
<reference evidence="6" key="1">
    <citation type="journal article" date="2014" name="Front. Microbiol.">
        <title>High frequency of phylogenetically diverse reductive dehalogenase-homologous genes in deep subseafloor sedimentary metagenomes.</title>
        <authorList>
            <person name="Kawai M."/>
            <person name="Futagami T."/>
            <person name="Toyoda A."/>
            <person name="Takaki Y."/>
            <person name="Nishi S."/>
            <person name="Hori S."/>
            <person name="Arai W."/>
            <person name="Tsubouchi T."/>
            <person name="Morono Y."/>
            <person name="Uchiyama I."/>
            <person name="Ito T."/>
            <person name="Fujiyama A."/>
            <person name="Inagaki F."/>
            <person name="Takami H."/>
        </authorList>
    </citation>
    <scope>NUCLEOTIDE SEQUENCE</scope>
    <source>
        <strain evidence="6">Expedition CK06-06</strain>
    </source>
</reference>
<dbReference type="GO" id="GO:0003676">
    <property type="term" value="F:nucleic acid binding"/>
    <property type="evidence" value="ECO:0007669"/>
    <property type="project" value="InterPro"/>
</dbReference>
<organism evidence="6">
    <name type="scientific">marine sediment metagenome</name>
    <dbReference type="NCBI Taxonomy" id="412755"/>
    <lineage>
        <taxon>unclassified sequences</taxon>
        <taxon>metagenomes</taxon>
        <taxon>ecological metagenomes</taxon>
    </lineage>
</organism>
<dbReference type="PROSITE" id="PS51192">
    <property type="entry name" value="HELICASE_ATP_BIND_1"/>
    <property type="match status" value="1"/>
</dbReference>
<accession>X0ZBP5</accession>
<keyword evidence="4" id="KW-0067">ATP-binding</keyword>
<dbReference type="AlphaFoldDB" id="X0ZBP5"/>
<evidence type="ECO:0000313" key="6">
    <source>
        <dbReference type="EMBL" id="GAG66619.1"/>
    </source>
</evidence>
<gene>
    <name evidence="6" type="ORF">S01H4_20700</name>
</gene>
<dbReference type="Gene3D" id="3.40.50.300">
    <property type="entry name" value="P-loop containing nucleotide triphosphate hydrolases"/>
    <property type="match status" value="1"/>
</dbReference>
<dbReference type="InterPro" id="IPR011545">
    <property type="entry name" value="DEAD/DEAH_box_helicase_dom"/>
</dbReference>
<dbReference type="Pfam" id="PF00270">
    <property type="entry name" value="DEAD"/>
    <property type="match status" value="1"/>
</dbReference>
<dbReference type="SMART" id="SM00487">
    <property type="entry name" value="DEXDc"/>
    <property type="match status" value="1"/>
</dbReference>
<keyword evidence="3" id="KW-0347">Helicase</keyword>
<evidence type="ECO:0000256" key="3">
    <source>
        <dbReference type="ARBA" id="ARBA00022806"/>
    </source>
</evidence>
<evidence type="ECO:0000256" key="4">
    <source>
        <dbReference type="ARBA" id="ARBA00022840"/>
    </source>
</evidence>
<evidence type="ECO:0000256" key="1">
    <source>
        <dbReference type="ARBA" id="ARBA00022741"/>
    </source>
</evidence>